<protein>
    <submittedName>
        <fullName evidence="8">DNA-directed RNA polymerase specialized sigma24 family protein</fullName>
    </submittedName>
</protein>
<keyword evidence="8" id="KW-0240">DNA-directed RNA polymerase</keyword>
<feature type="domain" description="RNA polymerase sigma factor 70 region 4 type 2" evidence="7">
    <location>
        <begin position="96"/>
        <end position="144"/>
    </location>
</feature>
<keyword evidence="2" id="KW-0805">Transcription regulation</keyword>
<dbReference type="SUPFAM" id="SSF88946">
    <property type="entry name" value="Sigma2 domain of RNA polymerase sigma factors"/>
    <property type="match status" value="1"/>
</dbReference>
<dbReference type="PANTHER" id="PTHR43133">
    <property type="entry name" value="RNA POLYMERASE ECF-TYPE SIGMA FACTO"/>
    <property type="match status" value="1"/>
</dbReference>
<name>A0ABT6MLB0_9NOCA</name>
<evidence type="ECO:0000313" key="8">
    <source>
        <dbReference type="EMBL" id="MDH6284675.1"/>
    </source>
</evidence>
<dbReference type="InterPro" id="IPR039425">
    <property type="entry name" value="RNA_pol_sigma-70-like"/>
</dbReference>
<dbReference type="InterPro" id="IPR036388">
    <property type="entry name" value="WH-like_DNA-bd_sf"/>
</dbReference>
<comment type="similarity">
    <text evidence="1">Belongs to the sigma-70 factor family. ECF subfamily.</text>
</comment>
<dbReference type="Gene3D" id="1.10.10.10">
    <property type="entry name" value="Winged helix-like DNA-binding domain superfamily/Winged helix DNA-binding domain"/>
    <property type="match status" value="1"/>
</dbReference>
<dbReference type="InterPro" id="IPR013324">
    <property type="entry name" value="RNA_pol_sigma_r3/r4-like"/>
</dbReference>
<gene>
    <name evidence="8" type="ORF">M2280_005936</name>
</gene>
<dbReference type="CDD" id="cd06171">
    <property type="entry name" value="Sigma70_r4"/>
    <property type="match status" value="1"/>
</dbReference>
<accession>A0ABT6MLB0</accession>
<dbReference type="Gene3D" id="1.10.1740.10">
    <property type="match status" value="1"/>
</dbReference>
<proteinExistence type="inferred from homology"/>
<feature type="domain" description="RNA polymerase sigma-70 region 2" evidence="6">
    <location>
        <begin position="21"/>
        <end position="87"/>
    </location>
</feature>
<evidence type="ECO:0000256" key="5">
    <source>
        <dbReference type="ARBA" id="ARBA00023163"/>
    </source>
</evidence>
<sequence length="161" mass="17780">MTDGELLASCRQGDSTAFAELVGRYRNRLWSICFRVTGNREDAEVAVQETLTSTWQNLHKFRGDAQVSTWLSRIAANASLAVVRERKNTSADADVVGRALSTLPEDFRVAITLAEFADFPYTDIAAHQGVPAAPARTRLYRARQTADHQVRPSPDCVGVSR</sequence>
<keyword evidence="9" id="KW-1185">Reference proteome</keyword>
<evidence type="ECO:0000313" key="9">
    <source>
        <dbReference type="Proteomes" id="UP001160334"/>
    </source>
</evidence>
<evidence type="ECO:0000259" key="6">
    <source>
        <dbReference type="Pfam" id="PF04542"/>
    </source>
</evidence>
<keyword evidence="3" id="KW-0731">Sigma factor</keyword>
<dbReference type="InterPro" id="IPR013325">
    <property type="entry name" value="RNA_pol_sigma_r2"/>
</dbReference>
<dbReference type="SUPFAM" id="SSF88659">
    <property type="entry name" value="Sigma3 and sigma4 domains of RNA polymerase sigma factors"/>
    <property type="match status" value="1"/>
</dbReference>
<evidence type="ECO:0000256" key="2">
    <source>
        <dbReference type="ARBA" id="ARBA00023015"/>
    </source>
</evidence>
<dbReference type="EMBL" id="JARXVC010000025">
    <property type="protein sequence ID" value="MDH6284675.1"/>
    <property type="molecule type" value="Genomic_DNA"/>
</dbReference>
<dbReference type="PANTHER" id="PTHR43133:SF51">
    <property type="entry name" value="RNA POLYMERASE SIGMA FACTOR"/>
    <property type="match status" value="1"/>
</dbReference>
<keyword evidence="4" id="KW-0238">DNA-binding</keyword>
<keyword evidence="5" id="KW-0804">Transcription</keyword>
<evidence type="ECO:0000256" key="3">
    <source>
        <dbReference type="ARBA" id="ARBA00023082"/>
    </source>
</evidence>
<organism evidence="8 9">
    <name type="scientific">Prescottella agglutinans</name>
    <dbReference type="NCBI Taxonomy" id="1644129"/>
    <lineage>
        <taxon>Bacteria</taxon>
        <taxon>Bacillati</taxon>
        <taxon>Actinomycetota</taxon>
        <taxon>Actinomycetes</taxon>
        <taxon>Mycobacteriales</taxon>
        <taxon>Nocardiaceae</taxon>
        <taxon>Prescottella</taxon>
    </lineage>
</organism>
<reference evidence="8 9" key="1">
    <citation type="submission" date="2023-04" db="EMBL/GenBank/DDBJ databases">
        <title>Forest soil microbial communities from Buena Vista Peninsula, Colon Province, Panama.</title>
        <authorList>
            <person name="Bouskill N."/>
        </authorList>
    </citation>
    <scope>NUCLEOTIDE SEQUENCE [LARGE SCALE GENOMIC DNA]</scope>
    <source>
        <strain evidence="8 9">CFH S0262</strain>
    </source>
</reference>
<dbReference type="InterPro" id="IPR013249">
    <property type="entry name" value="RNA_pol_sigma70_r4_t2"/>
</dbReference>
<evidence type="ECO:0000256" key="4">
    <source>
        <dbReference type="ARBA" id="ARBA00023125"/>
    </source>
</evidence>
<dbReference type="Pfam" id="PF08281">
    <property type="entry name" value="Sigma70_r4_2"/>
    <property type="match status" value="1"/>
</dbReference>
<dbReference type="GO" id="GO:0000428">
    <property type="term" value="C:DNA-directed RNA polymerase complex"/>
    <property type="evidence" value="ECO:0007669"/>
    <property type="project" value="UniProtKB-KW"/>
</dbReference>
<evidence type="ECO:0000259" key="7">
    <source>
        <dbReference type="Pfam" id="PF08281"/>
    </source>
</evidence>
<dbReference type="Pfam" id="PF04542">
    <property type="entry name" value="Sigma70_r2"/>
    <property type="match status" value="1"/>
</dbReference>
<comment type="caution">
    <text evidence="8">The sequence shown here is derived from an EMBL/GenBank/DDBJ whole genome shotgun (WGS) entry which is preliminary data.</text>
</comment>
<dbReference type="RefSeq" id="WP_280763885.1">
    <property type="nucleotide sequence ID" value="NZ_JARXVC010000025.1"/>
</dbReference>
<evidence type="ECO:0000256" key="1">
    <source>
        <dbReference type="ARBA" id="ARBA00010641"/>
    </source>
</evidence>
<dbReference type="Proteomes" id="UP001160334">
    <property type="component" value="Unassembled WGS sequence"/>
</dbReference>
<dbReference type="InterPro" id="IPR007627">
    <property type="entry name" value="RNA_pol_sigma70_r2"/>
</dbReference>